<proteinExistence type="predicted"/>
<gene>
    <name evidence="1" type="ORF">S03H2_57852</name>
</gene>
<feature type="non-terminal residue" evidence="1">
    <location>
        <position position="95"/>
    </location>
</feature>
<organism evidence="1">
    <name type="scientific">marine sediment metagenome</name>
    <dbReference type="NCBI Taxonomy" id="412755"/>
    <lineage>
        <taxon>unclassified sequences</taxon>
        <taxon>metagenomes</taxon>
        <taxon>ecological metagenomes</taxon>
    </lineage>
</organism>
<reference evidence="1" key="1">
    <citation type="journal article" date="2014" name="Front. Microbiol.">
        <title>High frequency of phylogenetically diverse reductive dehalogenase-homologous genes in deep subseafloor sedimentary metagenomes.</title>
        <authorList>
            <person name="Kawai M."/>
            <person name="Futagami T."/>
            <person name="Toyoda A."/>
            <person name="Takaki Y."/>
            <person name="Nishi S."/>
            <person name="Hori S."/>
            <person name="Arai W."/>
            <person name="Tsubouchi T."/>
            <person name="Morono Y."/>
            <person name="Uchiyama I."/>
            <person name="Ito T."/>
            <person name="Fujiyama A."/>
            <person name="Inagaki F."/>
            <person name="Takami H."/>
        </authorList>
    </citation>
    <scope>NUCLEOTIDE SEQUENCE</scope>
    <source>
        <strain evidence="1">Expedition CK06-06</strain>
    </source>
</reference>
<evidence type="ECO:0008006" key="2">
    <source>
        <dbReference type="Google" id="ProtNLM"/>
    </source>
</evidence>
<protein>
    <recommendedName>
        <fullName evidence="2">AbiEi antitoxin C-terminal domain-containing protein</fullName>
    </recommendedName>
</protein>
<comment type="caution">
    <text evidence="1">The sequence shown here is derived from an EMBL/GenBank/DDBJ whole genome shotgun (WGS) entry which is preliminary data.</text>
</comment>
<evidence type="ECO:0000313" key="1">
    <source>
        <dbReference type="EMBL" id="GAH84450.1"/>
    </source>
</evidence>
<dbReference type="EMBL" id="BARU01037096">
    <property type="protein sequence ID" value="GAH84450.1"/>
    <property type="molecule type" value="Genomic_DNA"/>
</dbReference>
<sequence length="95" mass="10975">MNKSTMRRFGSIEAQIIARLSYEKKMIVTAKEMDDLFNFSPIKRAKIVFRLKKKNILIPVKRGVYIFSPLEAGPAGIGIDEMLIPPLYFSKNNYY</sequence>
<dbReference type="AlphaFoldDB" id="X1JSS2"/>
<accession>X1JSS2</accession>
<name>X1JSS2_9ZZZZ</name>